<keyword evidence="11" id="KW-1185">Reference proteome</keyword>
<evidence type="ECO:0000256" key="6">
    <source>
        <dbReference type="ARBA" id="ARBA00023133"/>
    </source>
</evidence>
<comment type="function">
    <text evidence="9">Converts heme B (protoheme IX) to heme O by substitution of the vinyl group on carbon 2 of heme B porphyrin ring with a hydroxyethyl farnesyl side group.</text>
</comment>
<feature type="transmembrane region" description="Helical" evidence="9">
    <location>
        <begin position="23"/>
        <end position="42"/>
    </location>
</feature>
<comment type="miscellaneous">
    <text evidence="9">Carbon 2 of the heme B porphyrin ring is defined according to the Fischer nomenclature.</text>
</comment>
<feature type="transmembrane region" description="Helical" evidence="9">
    <location>
        <begin position="89"/>
        <end position="110"/>
    </location>
</feature>
<comment type="similarity">
    <text evidence="9">Belongs to the UbiA prenyltransferase family. Protoheme IX farnesyltransferase subfamily.</text>
</comment>
<reference evidence="11" key="1">
    <citation type="submission" date="2016-11" db="EMBL/GenBank/DDBJ databases">
        <authorList>
            <person name="Shukria A."/>
            <person name="Stevens D.C."/>
        </authorList>
    </citation>
    <scope>NUCLEOTIDE SEQUENCE [LARGE SCALE GENOMIC DNA]</scope>
    <source>
        <strain evidence="11">Cbfe23</strain>
    </source>
</reference>
<dbReference type="STRING" id="83449.BON30_08690"/>
<feature type="transmembrane region" description="Helical" evidence="9">
    <location>
        <begin position="272"/>
        <end position="288"/>
    </location>
</feature>
<dbReference type="PANTHER" id="PTHR43448">
    <property type="entry name" value="PROTOHEME IX FARNESYLTRANSFERASE, MITOCHONDRIAL"/>
    <property type="match status" value="1"/>
</dbReference>
<comment type="catalytic activity">
    <reaction evidence="8 9">
        <text>heme b + (2E,6E)-farnesyl diphosphate + H2O = Fe(II)-heme o + diphosphate</text>
        <dbReference type="Rhea" id="RHEA:28070"/>
        <dbReference type="ChEBI" id="CHEBI:15377"/>
        <dbReference type="ChEBI" id="CHEBI:33019"/>
        <dbReference type="ChEBI" id="CHEBI:60344"/>
        <dbReference type="ChEBI" id="CHEBI:60530"/>
        <dbReference type="ChEBI" id="CHEBI:175763"/>
        <dbReference type="EC" id="2.5.1.141"/>
    </reaction>
</comment>
<sequence>MIARAVSSPNLASDLISLTKPRLSGLVLATAAGGMWLAPGALTVPRMLVTLLATAGTVGAANALNCYWERHSDRFMARTSNRPLPSGRMEPHVALAFGVGLAAVCLPALALGANPLTALLGLVALLSYVLVYTPLKAHSSIAMLVGAVPGALPPLMGWTSVTGHIDAGGYVLFSILFLWQIPHFIAIALFRHDEYAAAGLKSVPIERGEDSSRLQIVLYLVALVPMSLLPFQLGIAGGWYLAAAVLLGLSFLGLGAAGLFRRLGRAWARQTFLFSLLYLTGLFAAMMLDSGGHG</sequence>
<evidence type="ECO:0000256" key="8">
    <source>
        <dbReference type="ARBA" id="ARBA00047690"/>
    </source>
</evidence>
<dbReference type="GO" id="GO:0008495">
    <property type="term" value="F:protoheme IX farnesyltransferase activity"/>
    <property type="evidence" value="ECO:0007669"/>
    <property type="project" value="UniProtKB-UniRule"/>
</dbReference>
<evidence type="ECO:0000256" key="2">
    <source>
        <dbReference type="ARBA" id="ARBA00022475"/>
    </source>
</evidence>
<feature type="transmembrane region" description="Helical" evidence="9">
    <location>
        <begin position="48"/>
        <end position="68"/>
    </location>
</feature>
<organism evidence="10 11">
    <name type="scientific">Cystobacter ferrugineus</name>
    <dbReference type="NCBI Taxonomy" id="83449"/>
    <lineage>
        <taxon>Bacteria</taxon>
        <taxon>Pseudomonadati</taxon>
        <taxon>Myxococcota</taxon>
        <taxon>Myxococcia</taxon>
        <taxon>Myxococcales</taxon>
        <taxon>Cystobacterineae</taxon>
        <taxon>Archangiaceae</taxon>
        <taxon>Cystobacter</taxon>
    </lineage>
</organism>
<name>A0A1L9BFI3_9BACT</name>
<evidence type="ECO:0000256" key="7">
    <source>
        <dbReference type="ARBA" id="ARBA00023136"/>
    </source>
</evidence>
<evidence type="ECO:0000256" key="3">
    <source>
        <dbReference type="ARBA" id="ARBA00022679"/>
    </source>
</evidence>
<dbReference type="InterPro" id="IPR044878">
    <property type="entry name" value="UbiA_sf"/>
</dbReference>
<dbReference type="EC" id="2.5.1.141" evidence="9"/>
<dbReference type="OrthoDB" id="9814417at2"/>
<protein>
    <recommendedName>
        <fullName evidence="9">Protoheme IX farnesyltransferase</fullName>
        <ecNumber evidence="9">2.5.1.141</ecNumber>
    </recommendedName>
    <alternativeName>
        <fullName evidence="9">Heme B farnesyltransferase</fullName>
    </alternativeName>
    <alternativeName>
        <fullName evidence="9">Heme O synthase</fullName>
    </alternativeName>
</protein>
<dbReference type="AlphaFoldDB" id="A0A1L9BFI3"/>
<dbReference type="NCBIfam" id="TIGR01473">
    <property type="entry name" value="cyoE_ctaB"/>
    <property type="match status" value="1"/>
</dbReference>
<reference evidence="10 11" key="2">
    <citation type="submission" date="2016-12" db="EMBL/GenBank/DDBJ databases">
        <title>Draft Genome Sequence of Cystobacter ferrugineus Strain Cbfe23.</title>
        <authorList>
            <person name="Akbar S."/>
            <person name="Dowd S.E."/>
            <person name="Stevens D.C."/>
        </authorList>
    </citation>
    <scope>NUCLEOTIDE SEQUENCE [LARGE SCALE GENOMIC DNA]</scope>
    <source>
        <strain evidence="10 11">Cbfe23</strain>
    </source>
</reference>
<feature type="transmembrane region" description="Helical" evidence="9">
    <location>
        <begin position="239"/>
        <end position="260"/>
    </location>
</feature>
<dbReference type="PANTHER" id="PTHR43448:SF2">
    <property type="entry name" value="PROTOHEME IX FARNESYLTRANSFERASE, MITOCHONDRIAL"/>
    <property type="match status" value="1"/>
</dbReference>
<accession>A0A1L9BFI3</accession>
<comment type="pathway">
    <text evidence="9">Porphyrin-containing compound metabolism; heme O biosynthesis; heme O from protoheme: step 1/1.</text>
</comment>
<keyword evidence="5 9" id="KW-1133">Transmembrane helix</keyword>
<keyword evidence="6 9" id="KW-0350">Heme biosynthesis</keyword>
<dbReference type="GO" id="GO:0048034">
    <property type="term" value="P:heme O biosynthetic process"/>
    <property type="evidence" value="ECO:0007669"/>
    <property type="project" value="UniProtKB-UniRule"/>
</dbReference>
<evidence type="ECO:0000256" key="5">
    <source>
        <dbReference type="ARBA" id="ARBA00022989"/>
    </source>
</evidence>
<dbReference type="CDD" id="cd13957">
    <property type="entry name" value="PT_UbiA_Cox10"/>
    <property type="match status" value="1"/>
</dbReference>
<keyword evidence="7 9" id="KW-0472">Membrane</keyword>
<dbReference type="InterPro" id="IPR006369">
    <property type="entry name" value="Protohaem_IX_farnesylTrfase"/>
</dbReference>
<feature type="transmembrane region" description="Helical" evidence="9">
    <location>
        <begin position="216"/>
        <end position="233"/>
    </location>
</feature>
<feature type="transmembrane region" description="Helical" evidence="9">
    <location>
        <begin position="116"/>
        <end position="135"/>
    </location>
</feature>
<dbReference type="InterPro" id="IPR000537">
    <property type="entry name" value="UbiA_prenyltransferase"/>
</dbReference>
<feature type="transmembrane region" description="Helical" evidence="9">
    <location>
        <begin position="167"/>
        <end position="190"/>
    </location>
</feature>
<keyword evidence="2 9" id="KW-1003">Cell membrane</keyword>
<evidence type="ECO:0000256" key="4">
    <source>
        <dbReference type="ARBA" id="ARBA00022692"/>
    </source>
</evidence>
<comment type="caution">
    <text evidence="10">The sequence shown here is derived from an EMBL/GenBank/DDBJ whole genome shotgun (WGS) entry which is preliminary data.</text>
</comment>
<feature type="transmembrane region" description="Helical" evidence="9">
    <location>
        <begin position="142"/>
        <end position="161"/>
    </location>
</feature>
<dbReference type="UniPathway" id="UPA00834">
    <property type="reaction ID" value="UER00712"/>
</dbReference>
<keyword evidence="3 9" id="KW-0808">Transferase</keyword>
<dbReference type="GO" id="GO:0005886">
    <property type="term" value="C:plasma membrane"/>
    <property type="evidence" value="ECO:0007669"/>
    <property type="project" value="UniProtKB-SubCell"/>
</dbReference>
<dbReference type="EMBL" id="MPIN01000002">
    <property type="protein sequence ID" value="OJH40976.1"/>
    <property type="molecule type" value="Genomic_DNA"/>
</dbReference>
<evidence type="ECO:0000256" key="1">
    <source>
        <dbReference type="ARBA" id="ARBA00004141"/>
    </source>
</evidence>
<dbReference type="Pfam" id="PF01040">
    <property type="entry name" value="UbiA"/>
    <property type="match status" value="1"/>
</dbReference>
<comment type="subcellular location">
    <subcellularLocation>
        <location evidence="9">Cell membrane</location>
        <topology evidence="9">Multi-pass membrane protein</topology>
    </subcellularLocation>
    <subcellularLocation>
        <location evidence="1">Membrane</location>
        <topology evidence="1">Multi-pass membrane protein</topology>
    </subcellularLocation>
</comment>
<evidence type="ECO:0000313" key="10">
    <source>
        <dbReference type="EMBL" id="OJH40976.1"/>
    </source>
</evidence>
<gene>
    <name evidence="9" type="primary">ctaB</name>
    <name evidence="10" type="ORF">BON30_08690</name>
</gene>
<dbReference type="Gene3D" id="1.10.357.140">
    <property type="entry name" value="UbiA prenyltransferase"/>
    <property type="match status" value="1"/>
</dbReference>
<dbReference type="HAMAP" id="MF_00154">
    <property type="entry name" value="CyoE_CtaB"/>
    <property type="match status" value="1"/>
</dbReference>
<keyword evidence="4 9" id="KW-0812">Transmembrane</keyword>
<dbReference type="Proteomes" id="UP000182229">
    <property type="component" value="Unassembled WGS sequence"/>
</dbReference>
<dbReference type="RefSeq" id="WP_071897416.1">
    <property type="nucleotide sequence ID" value="NZ_MPIN01000002.1"/>
</dbReference>
<evidence type="ECO:0000256" key="9">
    <source>
        <dbReference type="HAMAP-Rule" id="MF_00154"/>
    </source>
</evidence>
<proteinExistence type="inferred from homology"/>
<evidence type="ECO:0000313" key="11">
    <source>
        <dbReference type="Proteomes" id="UP000182229"/>
    </source>
</evidence>